<name>A0ABR8F454_NOSLI</name>
<evidence type="ECO:0000313" key="1">
    <source>
        <dbReference type="EMBL" id="MBD2564963.1"/>
    </source>
</evidence>
<dbReference type="EMBL" id="JACJTE010000064">
    <property type="protein sequence ID" value="MBD2564963.1"/>
    <property type="molecule type" value="Genomic_DNA"/>
</dbReference>
<organism evidence="1 2">
    <name type="scientific">Nostoc linckia FACHB-391</name>
    <dbReference type="NCBI Taxonomy" id="2692906"/>
    <lineage>
        <taxon>Bacteria</taxon>
        <taxon>Bacillati</taxon>
        <taxon>Cyanobacteriota</taxon>
        <taxon>Cyanophyceae</taxon>
        <taxon>Nostocales</taxon>
        <taxon>Nostocaceae</taxon>
        <taxon>Nostoc</taxon>
    </lineage>
</organism>
<sequence>MFKTFPNYDAFQGVAVNVFKTQNLEAIRSLKKFLMALPSPSYIRMALLQAVYHLAEEDPDVCRWILQNRHHLEPELNLMEVTQQVVIGQLQSQGLSLNQDFKFTLNGQLDTTESINAALLTGVSLGDRLLIEEILFIC</sequence>
<dbReference type="Proteomes" id="UP000604661">
    <property type="component" value="Unassembled WGS sequence"/>
</dbReference>
<evidence type="ECO:0000313" key="2">
    <source>
        <dbReference type="Proteomes" id="UP000604661"/>
    </source>
</evidence>
<protein>
    <submittedName>
        <fullName evidence="1">Uncharacterized protein</fullName>
    </submittedName>
</protein>
<dbReference type="RefSeq" id="WP_190900760.1">
    <property type="nucleotide sequence ID" value="NZ_JACJTE010000064.1"/>
</dbReference>
<comment type="caution">
    <text evidence="1">The sequence shown here is derived from an EMBL/GenBank/DDBJ whole genome shotgun (WGS) entry which is preliminary data.</text>
</comment>
<reference evidence="1 2" key="1">
    <citation type="journal article" date="2020" name="ISME J.">
        <title>Comparative genomics reveals insights into cyanobacterial evolution and habitat adaptation.</title>
        <authorList>
            <person name="Chen M.Y."/>
            <person name="Teng W.K."/>
            <person name="Zhao L."/>
            <person name="Hu C.X."/>
            <person name="Zhou Y.K."/>
            <person name="Han B.P."/>
            <person name="Song L.R."/>
            <person name="Shu W.S."/>
        </authorList>
    </citation>
    <scope>NUCLEOTIDE SEQUENCE [LARGE SCALE GENOMIC DNA]</scope>
    <source>
        <strain evidence="1 2">FACHB-391</strain>
    </source>
</reference>
<gene>
    <name evidence="1" type="ORF">H6G95_31170</name>
</gene>
<accession>A0ABR8F454</accession>
<proteinExistence type="predicted"/>
<keyword evidence="2" id="KW-1185">Reference proteome</keyword>